<keyword evidence="2" id="KW-1185">Reference proteome</keyword>
<dbReference type="OrthoDB" id="271435at2759"/>
<evidence type="ECO:0008006" key="3">
    <source>
        <dbReference type="Google" id="ProtNLM"/>
    </source>
</evidence>
<gene>
    <name evidence="1" type="ORF">JKF63_05165</name>
</gene>
<evidence type="ECO:0000313" key="1">
    <source>
        <dbReference type="EMBL" id="KAG5505829.1"/>
    </source>
</evidence>
<dbReference type="EMBL" id="JAFJZO010000021">
    <property type="protein sequence ID" value="KAG5505829.1"/>
    <property type="molecule type" value="Genomic_DNA"/>
</dbReference>
<reference evidence="1 2" key="1">
    <citation type="submission" date="2021-02" db="EMBL/GenBank/DDBJ databases">
        <title>Porcisia hertigi Genome sequencing and assembly.</title>
        <authorList>
            <person name="Almutairi H."/>
            <person name="Gatherer D."/>
        </authorList>
    </citation>
    <scope>NUCLEOTIDE SEQUENCE [LARGE SCALE GENOMIC DNA]</scope>
    <source>
        <strain evidence="1 2">C119</strain>
    </source>
</reference>
<dbReference type="KEGG" id="phet:94291211"/>
<dbReference type="RefSeq" id="XP_067757497.1">
    <property type="nucleotide sequence ID" value="XM_067901134.1"/>
</dbReference>
<dbReference type="Proteomes" id="UP000674318">
    <property type="component" value="Chromosome 21"/>
</dbReference>
<proteinExistence type="predicted"/>
<accession>A0A836I617</accession>
<name>A0A836I617_9TRYP</name>
<comment type="caution">
    <text evidence="1">The sequence shown here is derived from an EMBL/GenBank/DDBJ whole genome shotgun (WGS) entry which is preliminary data.</text>
</comment>
<evidence type="ECO:0000313" key="2">
    <source>
        <dbReference type="Proteomes" id="UP000674318"/>
    </source>
</evidence>
<sequence length="443" mass="48167">MDAEDIRQLAINVSSDDIAVSRDATKRLQQFLAPQRIIDLLKDASSIHTLRVLIEEMEAVSNADLFHLIGPALVDMFTQPSGDNKATLLAPTSNFLMGFVVRSAAAPDVAVAGSMVKPLYRLIAITSDSAEAAAFLGTCLDANFRSEKVLRLFDCDAVEAAENKNMASFLEQWTSLLHFMFDATLASFETDPLLHANYLVASAVACRTVAMPFTLRQRLMDSLHAGDSALDFSFVCHFWGIVLLRHEANGQRDAAACVSTVMPFVKETEGCEEATEAIFGLLGSAASTQAGWNAVTMQLPCQTLQVRLSSASSSLRQSTLHLMLSMLTSPHMNASFFSKDLLLEAWQTRTSPDDAVRLALWQVVNAALLQEMLSEVLGPVCASFLSSGAHEEEVAIRSLKLTAAEHLLRHSTLHESVKTRLSQVVERGLYPAGSSGVSLMTKD</sequence>
<protein>
    <recommendedName>
        <fullName evidence="3">26S proteasome non-ATPase regulatory subunit 5</fullName>
    </recommendedName>
</protein>
<organism evidence="1 2">
    <name type="scientific">Porcisia hertigi</name>
    <dbReference type="NCBI Taxonomy" id="2761500"/>
    <lineage>
        <taxon>Eukaryota</taxon>
        <taxon>Discoba</taxon>
        <taxon>Euglenozoa</taxon>
        <taxon>Kinetoplastea</taxon>
        <taxon>Metakinetoplastina</taxon>
        <taxon>Trypanosomatida</taxon>
        <taxon>Trypanosomatidae</taxon>
        <taxon>Leishmaniinae</taxon>
        <taxon>Porcisia</taxon>
    </lineage>
</organism>
<dbReference type="AlphaFoldDB" id="A0A836I617"/>
<dbReference type="GeneID" id="94291211"/>